<dbReference type="EMBL" id="CAKMRJ010002893">
    <property type="protein sequence ID" value="CAH1429571.1"/>
    <property type="molecule type" value="Genomic_DNA"/>
</dbReference>
<accession>A0AAU9MVK9</accession>
<evidence type="ECO:0000313" key="1">
    <source>
        <dbReference type="EMBL" id="CAH1429571.1"/>
    </source>
</evidence>
<sequence>MVVHFTLPFTTFITATFLRSPTPATLLRSPHQTSDRRRWLLLLLRSDDQKLERGNLALKNSMTEKSPVRKRSSEGKMVFMFELHKMPGQSQVQKRVNTIPATEELLTSVGGIP</sequence>
<evidence type="ECO:0000313" key="2">
    <source>
        <dbReference type="Proteomes" id="UP001157418"/>
    </source>
</evidence>
<comment type="caution">
    <text evidence="1">The sequence shown here is derived from an EMBL/GenBank/DDBJ whole genome shotgun (WGS) entry which is preliminary data.</text>
</comment>
<dbReference type="SUPFAM" id="SSF88697">
    <property type="entry name" value="PUA domain-like"/>
    <property type="match status" value="1"/>
</dbReference>
<keyword evidence="2" id="KW-1185">Reference proteome</keyword>
<protein>
    <submittedName>
        <fullName evidence="1">Uncharacterized protein</fullName>
    </submittedName>
</protein>
<reference evidence="1 2" key="1">
    <citation type="submission" date="2022-01" db="EMBL/GenBank/DDBJ databases">
        <authorList>
            <person name="Xiong W."/>
            <person name="Schranz E."/>
        </authorList>
    </citation>
    <scope>NUCLEOTIDE SEQUENCE [LARGE SCALE GENOMIC DNA]</scope>
</reference>
<name>A0AAU9MVK9_9ASTR</name>
<organism evidence="1 2">
    <name type="scientific">Lactuca virosa</name>
    <dbReference type="NCBI Taxonomy" id="75947"/>
    <lineage>
        <taxon>Eukaryota</taxon>
        <taxon>Viridiplantae</taxon>
        <taxon>Streptophyta</taxon>
        <taxon>Embryophyta</taxon>
        <taxon>Tracheophyta</taxon>
        <taxon>Spermatophyta</taxon>
        <taxon>Magnoliopsida</taxon>
        <taxon>eudicotyledons</taxon>
        <taxon>Gunneridae</taxon>
        <taxon>Pentapetalae</taxon>
        <taxon>asterids</taxon>
        <taxon>campanulids</taxon>
        <taxon>Asterales</taxon>
        <taxon>Asteraceae</taxon>
        <taxon>Cichorioideae</taxon>
        <taxon>Cichorieae</taxon>
        <taxon>Lactucinae</taxon>
        <taxon>Lactuca</taxon>
    </lineage>
</organism>
<dbReference type="Proteomes" id="UP001157418">
    <property type="component" value="Unassembled WGS sequence"/>
</dbReference>
<proteinExistence type="predicted"/>
<dbReference type="InterPro" id="IPR015947">
    <property type="entry name" value="PUA-like_sf"/>
</dbReference>
<dbReference type="AlphaFoldDB" id="A0AAU9MVK9"/>
<gene>
    <name evidence="1" type="ORF">LVIROSA_LOCUS16423</name>
</gene>